<sequence>MQMTPFEEFEALDRIFNVIRKYWKQREDQFHPRSQKRLEAYFAQHLVRQDLQLWLRLEAQDSLSEFLQNQKTNGEFKSLLNQFKQAAHGLSKSWHQSHNLN</sequence>
<keyword evidence="2" id="KW-1185">Reference proteome</keyword>
<dbReference type="RefSeq" id="WP_162388187.1">
    <property type="nucleotide sequence ID" value="NZ_CP045997.1"/>
</dbReference>
<dbReference type="EMBL" id="CP045997">
    <property type="protein sequence ID" value="QHV97776.1"/>
    <property type="molecule type" value="Genomic_DNA"/>
</dbReference>
<dbReference type="Proteomes" id="UP000464577">
    <property type="component" value="Chromosome"/>
</dbReference>
<name>A0A6P1W280_9BACT</name>
<evidence type="ECO:0000313" key="2">
    <source>
        <dbReference type="Proteomes" id="UP000464577"/>
    </source>
</evidence>
<gene>
    <name evidence="1" type="ORF">GJR95_23440</name>
</gene>
<protein>
    <submittedName>
        <fullName evidence="1">Uncharacterized protein</fullName>
    </submittedName>
</protein>
<accession>A0A6P1W280</accession>
<dbReference type="AlphaFoldDB" id="A0A6P1W280"/>
<evidence type="ECO:0000313" key="1">
    <source>
        <dbReference type="EMBL" id="QHV97776.1"/>
    </source>
</evidence>
<proteinExistence type="predicted"/>
<dbReference type="KEGG" id="senf:GJR95_23440"/>
<organism evidence="1 2">
    <name type="scientific">Spirosoma endbachense</name>
    <dbReference type="NCBI Taxonomy" id="2666025"/>
    <lineage>
        <taxon>Bacteria</taxon>
        <taxon>Pseudomonadati</taxon>
        <taxon>Bacteroidota</taxon>
        <taxon>Cytophagia</taxon>
        <taxon>Cytophagales</taxon>
        <taxon>Cytophagaceae</taxon>
        <taxon>Spirosoma</taxon>
    </lineage>
</organism>
<reference evidence="1 2" key="1">
    <citation type="submission" date="2019-11" db="EMBL/GenBank/DDBJ databases">
        <title>Spirosoma endbachense sp. nov., isolated from a natural salt meadow.</title>
        <authorList>
            <person name="Rojas J."/>
            <person name="Ambika Manirajan B."/>
            <person name="Ratering S."/>
            <person name="Suarez C."/>
            <person name="Geissler-Plaum R."/>
            <person name="Schnell S."/>
        </authorList>
    </citation>
    <scope>NUCLEOTIDE SEQUENCE [LARGE SCALE GENOMIC DNA]</scope>
    <source>
        <strain evidence="1 2">I-24</strain>
    </source>
</reference>